<dbReference type="GO" id="GO:0003714">
    <property type="term" value="F:transcription corepressor activity"/>
    <property type="evidence" value="ECO:0007669"/>
    <property type="project" value="InterPro"/>
</dbReference>
<dbReference type="PANTHER" id="PTHR35346:SF1">
    <property type="entry name" value="BEN DOMAIN-CONTAINING PROTEIN 6"/>
    <property type="match status" value="1"/>
</dbReference>
<dbReference type="RefSeq" id="XP_026746376.1">
    <property type="nucleotide sequence ID" value="XM_026890575.1"/>
</dbReference>
<protein>
    <submittedName>
        <fullName evidence="9">Early boundary activity protein 1-like</fullName>
    </submittedName>
</protein>
<feature type="region of interest" description="Disordered" evidence="6">
    <location>
        <begin position="391"/>
        <end position="422"/>
    </location>
</feature>
<dbReference type="InParanoid" id="A0A7E5X1V8"/>
<feature type="domain" description="BEN" evidence="7">
    <location>
        <begin position="295"/>
        <end position="391"/>
    </location>
</feature>
<dbReference type="GeneID" id="113507673"/>
<dbReference type="KEGG" id="tnl:113507673"/>
<dbReference type="InterPro" id="IPR037496">
    <property type="entry name" value="BEND6-like"/>
</dbReference>
<keyword evidence="3" id="KW-0805">Transcription regulation</keyword>
<accession>A0A7E5X1V8</accession>
<dbReference type="InterPro" id="IPR018379">
    <property type="entry name" value="BEN_domain"/>
</dbReference>
<evidence type="ECO:0000256" key="6">
    <source>
        <dbReference type="SAM" id="MobiDB-lite"/>
    </source>
</evidence>
<dbReference type="PROSITE" id="PS51457">
    <property type="entry name" value="BEN"/>
    <property type="match status" value="1"/>
</dbReference>
<comment type="subcellular location">
    <subcellularLocation>
        <location evidence="1">Nucleus</location>
    </subcellularLocation>
</comment>
<dbReference type="PANTHER" id="PTHR35346">
    <property type="entry name" value="BEN DOMAIN-CONTAINING PROTEIN 6"/>
    <property type="match status" value="1"/>
</dbReference>
<dbReference type="GO" id="GO:0005634">
    <property type="term" value="C:nucleus"/>
    <property type="evidence" value="ECO:0007669"/>
    <property type="project" value="UniProtKB-SubCell"/>
</dbReference>
<feature type="region of interest" description="Disordered" evidence="6">
    <location>
        <begin position="97"/>
        <end position="177"/>
    </location>
</feature>
<feature type="compositionally biased region" description="Acidic residues" evidence="6">
    <location>
        <begin position="220"/>
        <end position="230"/>
    </location>
</feature>
<evidence type="ECO:0000256" key="4">
    <source>
        <dbReference type="ARBA" id="ARBA00023163"/>
    </source>
</evidence>
<evidence type="ECO:0000259" key="7">
    <source>
        <dbReference type="PROSITE" id="PS51457"/>
    </source>
</evidence>
<evidence type="ECO:0000313" key="8">
    <source>
        <dbReference type="Proteomes" id="UP000322000"/>
    </source>
</evidence>
<evidence type="ECO:0000256" key="3">
    <source>
        <dbReference type="ARBA" id="ARBA00023015"/>
    </source>
</evidence>
<feature type="compositionally biased region" description="Basic residues" evidence="6">
    <location>
        <begin position="391"/>
        <end position="404"/>
    </location>
</feature>
<evidence type="ECO:0000256" key="2">
    <source>
        <dbReference type="ARBA" id="ARBA00022491"/>
    </source>
</evidence>
<evidence type="ECO:0000256" key="1">
    <source>
        <dbReference type="ARBA" id="ARBA00004123"/>
    </source>
</evidence>
<dbReference type="GO" id="GO:0045746">
    <property type="term" value="P:negative regulation of Notch signaling pathway"/>
    <property type="evidence" value="ECO:0007669"/>
    <property type="project" value="InterPro"/>
</dbReference>
<keyword evidence="2" id="KW-0678">Repressor</keyword>
<evidence type="ECO:0000256" key="5">
    <source>
        <dbReference type="ARBA" id="ARBA00023242"/>
    </source>
</evidence>
<dbReference type="GO" id="GO:0003677">
    <property type="term" value="F:DNA binding"/>
    <property type="evidence" value="ECO:0007669"/>
    <property type="project" value="InterPro"/>
</dbReference>
<reference evidence="9" key="1">
    <citation type="submission" date="2025-08" db="UniProtKB">
        <authorList>
            <consortium name="RefSeq"/>
        </authorList>
    </citation>
    <scope>IDENTIFICATION</scope>
</reference>
<dbReference type="Pfam" id="PF10523">
    <property type="entry name" value="BEN"/>
    <property type="match status" value="1"/>
</dbReference>
<name>A0A7E5X1V8_TRINI</name>
<organism evidence="8 9">
    <name type="scientific">Trichoplusia ni</name>
    <name type="common">Cabbage looper</name>
    <dbReference type="NCBI Taxonomy" id="7111"/>
    <lineage>
        <taxon>Eukaryota</taxon>
        <taxon>Metazoa</taxon>
        <taxon>Ecdysozoa</taxon>
        <taxon>Arthropoda</taxon>
        <taxon>Hexapoda</taxon>
        <taxon>Insecta</taxon>
        <taxon>Pterygota</taxon>
        <taxon>Neoptera</taxon>
        <taxon>Endopterygota</taxon>
        <taxon>Lepidoptera</taxon>
        <taxon>Glossata</taxon>
        <taxon>Ditrysia</taxon>
        <taxon>Noctuoidea</taxon>
        <taxon>Noctuidae</taxon>
        <taxon>Plusiinae</taxon>
        <taxon>Trichoplusia</taxon>
    </lineage>
</organism>
<keyword evidence="8" id="KW-1185">Reference proteome</keyword>
<feature type="compositionally biased region" description="Acidic residues" evidence="6">
    <location>
        <begin position="237"/>
        <end position="253"/>
    </location>
</feature>
<sequence>MSTVGVSVANLEFDAAQALLDLQSNFRQRRQENYEENTKESGDTAKLFLSCFIASNVTKPNTTTVPVTQVQSTGPLYPIKSDVGTSMQTVKRKTPDYELPHDYSVGGPHHNEKPYAEDSENKKAKTTKRKSIKQFTVTAGPVPDALANKKADLTNKPNKAHTPEKRKRTRDVATQTEERAAIESMESTIATLCEKIKCLQAEIEALTEQNEKIARQLSESEQDFDCDDDESYKADSNEMDDSNAYDSDLDDTDYITPKKENKPKLKVEQHNGHNKPTKVLKNRNLNTNDDVVSLGDGNAVIPSRIFRHINWNSYTSATRKLLTAVFSRRVLATHSLTGKPSPAFPNKPAKKKLDQSIVNDIVQTVVERCCVPENVVRTSITTKCADESKMFRTRQQNKKKRKLKFNRENIPPGSESDDSDER</sequence>
<proteinExistence type="predicted"/>
<feature type="compositionally biased region" description="Basic and acidic residues" evidence="6">
    <location>
        <begin position="109"/>
        <end position="123"/>
    </location>
</feature>
<dbReference type="FunCoup" id="A0A7E5X1V8">
    <property type="interactions" value="4"/>
</dbReference>
<dbReference type="OrthoDB" id="8186171at2759"/>
<dbReference type="Gene3D" id="1.10.10.2590">
    <property type="entry name" value="BEN domain"/>
    <property type="match status" value="1"/>
</dbReference>
<evidence type="ECO:0000313" key="9">
    <source>
        <dbReference type="RefSeq" id="XP_026746376.1"/>
    </source>
</evidence>
<dbReference type="SMART" id="SM01025">
    <property type="entry name" value="BEN"/>
    <property type="match status" value="1"/>
</dbReference>
<feature type="region of interest" description="Disordered" evidence="6">
    <location>
        <begin position="216"/>
        <end position="253"/>
    </location>
</feature>
<dbReference type="GO" id="GO:0045666">
    <property type="term" value="P:positive regulation of neuron differentiation"/>
    <property type="evidence" value="ECO:0007669"/>
    <property type="project" value="InterPro"/>
</dbReference>
<dbReference type="Proteomes" id="UP000322000">
    <property type="component" value="Unplaced"/>
</dbReference>
<keyword evidence="4" id="KW-0804">Transcription</keyword>
<dbReference type="AlphaFoldDB" id="A0A7E5X1V8"/>
<gene>
    <name evidence="9" type="primary">LOC113507673</name>
</gene>
<keyword evidence="5" id="KW-0539">Nucleus</keyword>